<feature type="domain" description="Histidine kinase" evidence="15">
    <location>
        <begin position="351"/>
        <end position="546"/>
    </location>
</feature>
<dbReference type="OrthoDB" id="9792686at2"/>
<dbReference type="RefSeq" id="WP_052651681.1">
    <property type="nucleotide sequence ID" value="NZ_CCXS01000001.1"/>
</dbReference>
<dbReference type="SUPFAM" id="SSF55785">
    <property type="entry name" value="PYP-like sensor domain (PAS domain)"/>
    <property type="match status" value="1"/>
</dbReference>
<keyword evidence="6" id="KW-0808">Transferase</keyword>
<dbReference type="STRING" id="1499687.BN1080_01801"/>
<evidence type="ECO:0000256" key="9">
    <source>
        <dbReference type="ARBA" id="ARBA00022777"/>
    </source>
</evidence>
<evidence type="ECO:0000259" key="15">
    <source>
        <dbReference type="PROSITE" id="PS50109"/>
    </source>
</evidence>
<evidence type="ECO:0000256" key="8">
    <source>
        <dbReference type="ARBA" id="ARBA00022741"/>
    </source>
</evidence>
<proteinExistence type="predicted"/>
<dbReference type="InterPro" id="IPR016120">
    <property type="entry name" value="Sig_transdc_His_kin_SpoOB"/>
</dbReference>
<dbReference type="PRINTS" id="PR00344">
    <property type="entry name" value="BCTRLSENSOR"/>
</dbReference>
<dbReference type="CDD" id="cd00130">
    <property type="entry name" value="PAS"/>
    <property type="match status" value="1"/>
</dbReference>
<dbReference type="InterPro" id="IPR003594">
    <property type="entry name" value="HATPase_dom"/>
</dbReference>
<dbReference type="SUPFAM" id="SSF55890">
    <property type="entry name" value="Sporulation response regulatory protein Spo0B"/>
    <property type="match status" value="1"/>
</dbReference>
<dbReference type="AlphaFoldDB" id="A0A098ENI5"/>
<dbReference type="Pfam" id="PF17203">
    <property type="entry name" value="sCache_3_2"/>
    <property type="match status" value="1"/>
</dbReference>
<dbReference type="PROSITE" id="PS50109">
    <property type="entry name" value="HIS_KIN"/>
    <property type="match status" value="1"/>
</dbReference>
<dbReference type="PANTHER" id="PTHR44936">
    <property type="entry name" value="SENSOR PROTEIN CREC"/>
    <property type="match status" value="1"/>
</dbReference>
<dbReference type="InterPro" id="IPR035965">
    <property type="entry name" value="PAS-like_dom_sf"/>
</dbReference>
<evidence type="ECO:0000256" key="12">
    <source>
        <dbReference type="ARBA" id="ARBA00023012"/>
    </source>
</evidence>
<keyword evidence="12" id="KW-0902">Two-component regulatory system</keyword>
<keyword evidence="7 14" id="KW-0812">Transmembrane</keyword>
<evidence type="ECO:0000256" key="2">
    <source>
        <dbReference type="ARBA" id="ARBA00004651"/>
    </source>
</evidence>
<keyword evidence="9 16" id="KW-0418">Kinase</keyword>
<dbReference type="EC" id="2.7.13.3" evidence="3"/>
<dbReference type="InterPro" id="IPR000014">
    <property type="entry name" value="PAS"/>
</dbReference>
<evidence type="ECO:0000313" key="16">
    <source>
        <dbReference type="EMBL" id="CEG22866.1"/>
    </source>
</evidence>
<dbReference type="EMBL" id="CCXS01000001">
    <property type="protein sequence ID" value="CEG22866.1"/>
    <property type="molecule type" value="Genomic_DNA"/>
</dbReference>
<keyword evidence="4" id="KW-1003">Cell membrane</keyword>
<dbReference type="InterPro" id="IPR005467">
    <property type="entry name" value="His_kinase_dom"/>
</dbReference>
<evidence type="ECO:0000256" key="10">
    <source>
        <dbReference type="ARBA" id="ARBA00022840"/>
    </source>
</evidence>
<accession>A0A098ENI5</accession>
<evidence type="ECO:0000256" key="13">
    <source>
        <dbReference type="ARBA" id="ARBA00023136"/>
    </source>
</evidence>
<dbReference type="Proteomes" id="UP000043699">
    <property type="component" value="Unassembled WGS sequence"/>
</dbReference>
<dbReference type="InterPro" id="IPR029151">
    <property type="entry name" value="Sensor-like_sf"/>
</dbReference>
<evidence type="ECO:0000256" key="6">
    <source>
        <dbReference type="ARBA" id="ARBA00022679"/>
    </source>
</evidence>
<dbReference type="GO" id="GO:0005886">
    <property type="term" value="C:plasma membrane"/>
    <property type="evidence" value="ECO:0007669"/>
    <property type="project" value="UniProtKB-SubCell"/>
</dbReference>
<evidence type="ECO:0000256" key="3">
    <source>
        <dbReference type="ARBA" id="ARBA00012438"/>
    </source>
</evidence>
<dbReference type="GO" id="GO:0005524">
    <property type="term" value="F:ATP binding"/>
    <property type="evidence" value="ECO:0007669"/>
    <property type="project" value="UniProtKB-KW"/>
</dbReference>
<evidence type="ECO:0000313" key="17">
    <source>
        <dbReference type="Proteomes" id="UP000043699"/>
    </source>
</evidence>
<dbReference type="SMART" id="SM00091">
    <property type="entry name" value="PAS"/>
    <property type="match status" value="1"/>
</dbReference>
<dbReference type="Gene3D" id="3.30.565.10">
    <property type="entry name" value="Histidine kinase-like ATPase, C-terminal domain"/>
    <property type="match status" value="1"/>
</dbReference>
<dbReference type="GO" id="GO:0006355">
    <property type="term" value="P:regulation of DNA-templated transcription"/>
    <property type="evidence" value="ECO:0007669"/>
    <property type="project" value="InterPro"/>
</dbReference>
<dbReference type="PANTHER" id="PTHR44936:SF10">
    <property type="entry name" value="SENSOR PROTEIN RSTB"/>
    <property type="match status" value="1"/>
</dbReference>
<gene>
    <name evidence="16" type="primary">dcuS</name>
    <name evidence="16" type="ORF">BN1080_01801</name>
</gene>
<dbReference type="SUPFAM" id="SSF55874">
    <property type="entry name" value="ATPase domain of HSP90 chaperone/DNA topoisomerase II/histidine kinase"/>
    <property type="match status" value="1"/>
</dbReference>
<dbReference type="SMART" id="SM00387">
    <property type="entry name" value="HATPase_c"/>
    <property type="match status" value="1"/>
</dbReference>
<feature type="transmembrane region" description="Helical" evidence="14">
    <location>
        <begin position="27"/>
        <end position="49"/>
    </location>
</feature>
<dbReference type="Pfam" id="PF02518">
    <property type="entry name" value="HATPase_c"/>
    <property type="match status" value="1"/>
</dbReference>
<comment type="subcellular location">
    <subcellularLocation>
        <location evidence="2">Cell membrane</location>
        <topology evidence="2">Multi-pass membrane protein</topology>
    </subcellularLocation>
</comment>
<dbReference type="InterPro" id="IPR013767">
    <property type="entry name" value="PAS_fold"/>
</dbReference>
<keyword evidence="17" id="KW-1185">Reference proteome</keyword>
<name>A0A098ENI5_9BACL</name>
<dbReference type="InterPro" id="IPR050980">
    <property type="entry name" value="2C_sensor_his_kinase"/>
</dbReference>
<keyword evidence="13 14" id="KW-0472">Membrane</keyword>
<dbReference type="InterPro" id="IPR033463">
    <property type="entry name" value="sCache_3"/>
</dbReference>
<dbReference type="Pfam" id="PF00989">
    <property type="entry name" value="PAS"/>
    <property type="match status" value="1"/>
</dbReference>
<keyword evidence="10" id="KW-0067">ATP-binding</keyword>
<dbReference type="GO" id="GO:0000155">
    <property type="term" value="F:phosphorelay sensor kinase activity"/>
    <property type="evidence" value="ECO:0007669"/>
    <property type="project" value="InterPro"/>
</dbReference>
<sequence length="549" mass="60799">MIHFPKNENQKRTETPKNRWNLKMKMVLLIGFLIITVVAVTGVFLNYFVTDTLKGQLGEQALALAESVALNPEIAEAFHEPDPAFVIQPLISPLQKATDAEFIVVGNREEIRYSHPAPEKIGQKMVGEDNEQALVFGNSYVSEATGSLGSSLRAKVPIYEEGDIIGVVSVGFLATDIQTLIKAYNQELWLMLLLIAAAGFLAAIGIASYIKRLLHGLEPEEIAHLLFQKETILQSTHEGIIAVDATGRITLLNQMAKRLLFGGNGPAEKLIGEPIAKAFPDSELPDILKSAESRFDKERMYGRTSVYVNSGPIYVEGELVGAVSTFRYKTEIDKLTKELSRVTQYAQALRAQTHEFSNKLYTISGLLHLNKKEEVLEFLQLERHTQQEWTRYLVDKVRDPLISGLLLGKFHQANEQHVAITIEPESRLIAELTAPQQQAILTALGSLLDNALEAVRTAPSHIRQISLYFTDVGEDLLFEIDDSGSGLADADAGRLFDKGYSIKMGRDRGYGLYTAHRLVETAGGDLHLEESELGGTCFVISLPKEANQR</sequence>
<feature type="transmembrane region" description="Helical" evidence="14">
    <location>
        <begin position="188"/>
        <end position="210"/>
    </location>
</feature>
<evidence type="ECO:0000256" key="11">
    <source>
        <dbReference type="ARBA" id="ARBA00022989"/>
    </source>
</evidence>
<evidence type="ECO:0000256" key="1">
    <source>
        <dbReference type="ARBA" id="ARBA00000085"/>
    </source>
</evidence>
<organism evidence="16 17">
    <name type="scientific">Planococcus massiliensis</name>
    <dbReference type="NCBI Taxonomy" id="1499687"/>
    <lineage>
        <taxon>Bacteria</taxon>
        <taxon>Bacillati</taxon>
        <taxon>Bacillota</taxon>
        <taxon>Bacilli</taxon>
        <taxon>Bacillales</taxon>
        <taxon>Caryophanaceae</taxon>
        <taxon>Planococcus</taxon>
    </lineage>
</organism>
<evidence type="ECO:0000256" key="14">
    <source>
        <dbReference type="SAM" id="Phobius"/>
    </source>
</evidence>
<dbReference type="InterPro" id="IPR036890">
    <property type="entry name" value="HATPase_C_sf"/>
</dbReference>
<keyword evidence="5" id="KW-0597">Phosphoprotein</keyword>
<dbReference type="Gene3D" id="3.30.450.20">
    <property type="entry name" value="PAS domain"/>
    <property type="match status" value="2"/>
</dbReference>
<evidence type="ECO:0000256" key="5">
    <source>
        <dbReference type="ARBA" id="ARBA00022553"/>
    </source>
</evidence>
<dbReference type="SUPFAM" id="SSF103190">
    <property type="entry name" value="Sensory domain-like"/>
    <property type="match status" value="1"/>
</dbReference>
<reference evidence="16 17" key="1">
    <citation type="submission" date="2014-09" db="EMBL/GenBank/DDBJ databases">
        <authorList>
            <person name="Urmite Genomes Urmite Genomes"/>
        </authorList>
    </citation>
    <scope>NUCLEOTIDE SEQUENCE [LARGE SCALE GENOMIC DNA]</scope>
    <source>
        <strain evidence="16 17">ES2</strain>
    </source>
</reference>
<evidence type="ECO:0000256" key="4">
    <source>
        <dbReference type="ARBA" id="ARBA00022475"/>
    </source>
</evidence>
<dbReference type="InterPro" id="IPR004358">
    <property type="entry name" value="Sig_transdc_His_kin-like_C"/>
</dbReference>
<keyword evidence="11 14" id="KW-1133">Transmembrane helix</keyword>
<evidence type="ECO:0000256" key="7">
    <source>
        <dbReference type="ARBA" id="ARBA00022692"/>
    </source>
</evidence>
<dbReference type="Gene3D" id="1.10.287.130">
    <property type="match status" value="1"/>
</dbReference>
<protein>
    <recommendedName>
        <fullName evidence="3">histidine kinase</fullName>
        <ecNumber evidence="3">2.7.13.3</ecNumber>
    </recommendedName>
</protein>
<comment type="catalytic activity">
    <reaction evidence="1">
        <text>ATP + protein L-histidine = ADP + protein N-phospho-L-histidine.</text>
        <dbReference type="EC" id="2.7.13.3"/>
    </reaction>
</comment>
<keyword evidence="8" id="KW-0547">Nucleotide-binding</keyword>